<protein>
    <submittedName>
        <fullName evidence="7">Capsular polysaccharide biosynthesis protein</fullName>
    </submittedName>
</protein>
<evidence type="ECO:0000256" key="2">
    <source>
        <dbReference type="ARBA" id="ARBA00022475"/>
    </source>
</evidence>
<evidence type="ECO:0000313" key="7">
    <source>
        <dbReference type="EMBL" id="KKQ15512.1"/>
    </source>
</evidence>
<gene>
    <name evidence="7" type="ORF">US28_C0015G0013</name>
</gene>
<dbReference type="Pfam" id="PF13440">
    <property type="entry name" value="Polysacc_synt_3"/>
    <property type="match status" value="1"/>
</dbReference>
<keyword evidence="4 6" id="KW-1133">Transmembrane helix</keyword>
<dbReference type="AlphaFoldDB" id="A0A0G0FC29"/>
<keyword evidence="5 6" id="KW-0472">Membrane</keyword>
<evidence type="ECO:0000256" key="5">
    <source>
        <dbReference type="ARBA" id="ARBA00023136"/>
    </source>
</evidence>
<feature type="transmembrane region" description="Helical" evidence="6">
    <location>
        <begin position="12"/>
        <end position="33"/>
    </location>
</feature>
<feature type="transmembrane region" description="Helical" evidence="6">
    <location>
        <begin position="98"/>
        <end position="120"/>
    </location>
</feature>
<dbReference type="Proteomes" id="UP000034448">
    <property type="component" value="Unassembled WGS sequence"/>
</dbReference>
<feature type="transmembrane region" description="Helical" evidence="6">
    <location>
        <begin position="184"/>
        <end position="202"/>
    </location>
</feature>
<accession>A0A0G0FC29</accession>
<keyword evidence="2" id="KW-1003">Cell membrane</keyword>
<evidence type="ECO:0000256" key="6">
    <source>
        <dbReference type="SAM" id="Phobius"/>
    </source>
</evidence>
<evidence type="ECO:0000256" key="4">
    <source>
        <dbReference type="ARBA" id="ARBA00022989"/>
    </source>
</evidence>
<feature type="transmembrane region" description="Helical" evidence="6">
    <location>
        <begin position="53"/>
        <end position="78"/>
    </location>
</feature>
<feature type="transmembrane region" description="Helical" evidence="6">
    <location>
        <begin position="222"/>
        <end position="239"/>
    </location>
</feature>
<sequence length="426" mass="47702">MKKKIVLFKKIISNPLFSGSFLMIVGSNFANAINYIYHTLMGRILGPSSYSELAAILSIINLVGIIMVSLGLVVTKFISSAKNEEEIKALIGWFNIKIFYLSLFILLLFLISASFISTFLNLHSNLPVIIMSFVIFITFPTFLLRASLQGLLKFNKLVSTLVLEHFLKLVVGLTLVVLGLSVSGAIFGILISVICAWILSRFFLGKYYSGETRFNLGKTKPIVFYALPVFIQSLSIASLNSTDLVLVKHFFNPHDAGLYAALSTLGKIIFFASGPIVAVMFPMVSQKFSKKEPFINLFSYGLALTLLISFCILWFYYLFPDLAIRVLYGSAYLEASSLVIWFGLYMAIFTLTYFLTNFFLSIGKLKVVIFPLFTALIQIFGIWLFHESLLEVIKVSLAAVFVLLISLLIYFMLEVKGISFNPNAKI</sequence>
<evidence type="ECO:0000256" key="3">
    <source>
        <dbReference type="ARBA" id="ARBA00022692"/>
    </source>
</evidence>
<dbReference type="PANTHER" id="PTHR30250:SF28">
    <property type="entry name" value="POLYSACCHARIDE BIOSYNTHESIS PROTEIN"/>
    <property type="match status" value="1"/>
</dbReference>
<comment type="caution">
    <text evidence="7">The sequence shown here is derived from an EMBL/GenBank/DDBJ whole genome shotgun (WGS) entry which is preliminary data.</text>
</comment>
<reference evidence="7 8" key="1">
    <citation type="journal article" date="2015" name="Nature">
        <title>rRNA introns, odd ribosomes, and small enigmatic genomes across a large radiation of phyla.</title>
        <authorList>
            <person name="Brown C.T."/>
            <person name="Hug L.A."/>
            <person name="Thomas B.C."/>
            <person name="Sharon I."/>
            <person name="Castelle C.J."/>
            <person name="Singh A."/>
            <person name="Wilkins M.J."/>
            <person name="Williams K.H."/>
            <person name="Banfield J.F."/>
        </authorList>
    </citation>
    <scope>NUCLEOTIDE SEQUENCE [LARGE SCALE GENOMIC DNA]</scope>
</reference>
<feature type="transmembrane region" description="Helical" evidence="6">
    <location>
        <begin position="259"/>
        <end position="285"/>
    </location>
</feature>
<name>A0A0G0FC29_9BACT</name>
<evidence type="ECO:0000313" key="8">
    <source>
        <dbReference type="Proteomes" id="UP000034448"/>
    </source>
</evidence>
<evidence type="ECO:0000256" key="1">
    <source>
        <dbReference type="ARBA" id="ARBA00004651"/>
    </source>
</evidence>
<dbReference type="PANTHER" id="PTHR30250">
    <property type="entry name" value="PST FAMILY PREDICTED COLANIC ACID TRANSPORTER"/>
    <property type="match status" value="1"/>
</dbReference>
<dbReference type="InterPro" id="IPR050833">
    <property type="entry name" value="Poly_Biosynth_Transport"/>
</dbReference>
<keyword evidence="3 6" id="KW-0812">Transmembrane</keyword>
<dbReference type="EMBL" id="LBSJ01000015">
    <property type="protein sequence ID" value="KKQ15512.1"/>
    <property type="molecule type" value="Genomic_DNA"/>
</dbReference>
<comment type="subcellular location">
    <subcellularLocation>
        <location evidence="1">Cell membrane</location>
        <topology evidence="1">Multi-pass membrane protein</topology>
    </subcellularLocation>
</comment>
<feature type="transmembrane region" description="Helical" evidence="6">
    <location>
        <begin position="339"/>
        <end position="360"/>
    </location>
</feature>
<feature type="transmembrane region" description="Helical" evidence="6">
    <location>
        <begin position="392"/>
        <end position="413"/>
    </location>
</feature>
<feature type="transmembrane region" description="Helical" evidence="6">
    <location>
        <begin position="297"/>
        <end position="319"/>
    </location>
</feature>
<organism evidence="7 8">
    <name type="scientific">Candidatus Daviesbacteria bacterium GW2011_GWA1_36_8</name>
    <dbReference type="NCBI Taxonomy" id="1618417"/>
    <lineage>
        <taxon>Bacteria</taxon>
        <taxon>Candidatus Daviesiibacteriota</taxon>
    </lineage>
</organism>
<dbReference type="GO" id="GO:0005886">
    <property type="term" value="C:plasma membrane"/>
    <property type="evidence" value="ECO:0007669"/>
    <property type="project" value="UniProtKB-SubCell"/>
</dbReference>
<feature type="transmembrane region" description="Helical" evidence="6">
    <location>
        <begin position="126"/>
        <end position="145"/>
    </location>
</feature>
<feature type="transmembrane region" description="Helical" evidence="6">
    <location>
        <begin position="367"/>
        <end position="386"/>
    </location>
</feature>
<proteinExistence type="predicted"/>
<feature type="transmembrane region" description="Helical" evidence="6">
    <location>
        <begin position="157"/>
        <end position="178"/>
    </location>
</feature>